<dbReference type="Gene3D" id="3.40.50.2000">
    <property type="entry name" value="Glycogen Phosphorylase B"/>
    <property type="match status" value="2"/>
</dbReference>
<keyword evidence="3 4" id="KW-0808">Transferase</keyword>
<sequence>MSDPKPQPHVALLPSSGMGHLTPFFRLAALLTTKYNCRVTFITTSQTVSLAESNSIASFLSAFPEIIPINFNLLPFDSTTANSTDPFFLQFEAISRSAHLIAPLLASSSLPVSALIIDVTLAASFVPATADLHLPRYILFTSSAKMLSLCAYFPAAAAVSESSEDSDIFRDGICINDSLVIPKSWLPLPLLDLTNLFTTQFIANGEKLLHSDGILISTLDDLERDTLGELNAGKIVNGLPPVIPIGPLTPCDFERGNGTQLSWLDDQAENSVVYISFGSRTSLPRNQIRELGDGLLKSGHKFLWVIKDMKVDKDDEDGVEEIVGYEFIEKAKDYGLVVKTWVDQFGILSHPAVGGFVTHCGWNSVTEAALCGVPMLAWPQGGDQRVNAKVIESGGMGLWVESWGWGGELVKGNEIGMKIKELMEDEGLRVRAAHVKKEARKVGKHVGGGAHKLGFLEIIEGWK</sequence>
<dbReference type="FunFam" id="3.40.50.2000:FF:000060">
    <property type="entry name" value="Glycosyltransferase"/>
    <property type="match status" value="1"/>
</dbReference>
<accession>A0A7J7P271</accession>
<dbReference type="Pfam" id="PF00201">
    <property type="entry name" value="UDPGT"/>
    <property type="match status" value="1"/>
</dbReference>
<dbReference type="InterPro" id="IPR002213">
    <property type="entry name" value="UDP_glucos_trans"/>
</dbReference>
<reference evidence="6 7" key="1">
    <citation type="journal article" date="2020" name="IScience">
        <title>Genome Sequencing of the Endangered Kingdonia uniflora (Circaeasteraceae, Ranunculales) Reveals Potential Mechanisms of Evolutionary Specialization.</title>
        <authorList>
            <person name="Sun Y."/>
            <person name="Deng T."/>
            <person name="Zhang A."/>
            <person name="Moore M.J."/>
            <person name="Landis J.B."/>
            <person name="Lin N."/>
            <person name="Zhang H."/>
            <person name="Zhang X."/>
            <person name="Huang J."/>
            <person name="Zhang X."/>
            <person name="Sun H."/>
            <person name="Wang H."/>
        </authorList>
    </citation>
    <scope>NUCLEOTIDE SEQUENCE [LARGE SCALE GENOMIC DNA]</scope>
    <source>
        <strain evidence="6">TB1705</strain>
        <tissue evidence="6">Leaf</tissue>
    </source>
</reference>
<dbReference type="SUPFAM" id="SSF53756">
    <property type="entry name" value="UDP-Glycosyltransferase/glycogen phosphorylase"/>
    <property type="match status" value="1"/>
</dbReference>
<organism evidence="6 7">
    <name type="scientific">Kingdonia uniflora</name>
    <dbReference type="NCBI Taxonomy" id="39325"/>
    <lineage>
        <taxon>Eukaryota</taxon>
        <taxon>Viridiplantae</taxon>
        <taxon>Streptophyta</taxon>
        <taxon>Embryophyta</taxon>
        <taxon>Tracheophyta</taxon>
        <taxon>Spermatophyta</taxon>
        <taxon>Magnoliopsida</taxon>
        <taxon>Ranunculales</taxon>
        <taxon>Circaeasteraceae</taxon>
        <taxon>Kingdonia</taxon>
    </lineage>
</organism>
<evidence type="ECO:0000313" key="7">
    <source>
        <dbReference type="Proteomes" id="UP000541444"/>
    </source>
</evidence>
<gene>
    <name evidence="6" type="ORF">GIB67_042661</name>
</gene>
<dbReference type="EMBL" id="JACGCM010000338">
    <property type="protein sequence ID" value="KAF6173531.1"/>
    <property type="molecule type" value="Genomic_DNA"/>
</dbReference>
<dbReference type="OrthoDB" id="5835829at2759"/>
<dbReference type="PROSITE" id="PS00375">
    <property type="entry name" value="UDPGT"/>
    <property type="match status" value="1"/>
</dbReference>
<dbReference type="GO" id="GO:0035251">
    <property type="term" value="F:UDP-glucosyltransferase activity"/>
    <property type="evidence" value="ECO:0007669"/>
    <property type="project" value="InterPro"/>
</dbReference>
<evidence type="ECO:0000256" key="4">
    <source>
        <dbReference type="RuleBase" id="RU003718"/>
    </source>
</evidence>
<dbReference type="EC" id="2.4.1.-" evidence="5"/>
<dbReference type="CDD" id="cd03784">
    <property type="entry name" value="GT1_Gtf-like"/>
    <property type="match status" value="1"/>
</dbReference>
<name>A0A7J7P271_9MAGN</name>
<dbReference type="PANTHER" id="PTHR48048">
    <property type="entry name" value="GLYCOSYLTRANSFERASE"/>
    <property type="match status" value="1"/>
</dbReference>
<dbReference type="InterPro" id="IPR035595">
    <property type="entry name" value="UDP_glycos_trans_CS"/>
</dbReference>
<keyword evidence="7" id="KW-1185">Reference proteome</keyword>
<comment type="caution">
    <text evidence="6">The sequence shown here is derived from an EMBL/GenBank/DDBJ whole genome shotgun (WGS) entry which is preliminary data.</text>
</comment>
<dbReference type="PANTHER" id="PTHR48048:SF76">
    <property type="entry name" value="UDP-GLYCOSYLTRANSFERASE 708D1-LIKE"/>
    <property type="match status" value="1"/>
</dbReference>
<dbReference type="AlphaFoldDB" id="A0A7J7P271"/>
<dbReference type="Proteomes" id="UP000541444">
    <property type="component" value="Unassembled WGS sequence"/>
</dbReference>
<proteinExistence type="inferred from homology"/>
<evidence type="ECO:0000256" key="5">
    <source>
        <dbReference type="RuleBase" id="RU362057"/>
    </source>
</evidence>
<evidence type="ECO:0000256" key="3">
    <source>
        <dbReference type="ARBA" id="ARBA00022679"/>
    </source>
</evidence>
<comment type="similarity">
    <text evidence="1 4">Belongs to the UDP-glycosyltransferase family.</text>
</comment>
<evidence type="ECO:0000256" key="1">
    <source>
        <dbReference type="ARBA" id="ARBA00009995"/>
    </source>
</evidence>
<evidence type="ECO:0000313" key="6">
    <source>
        <dbReference type="EMBL" id="KAF6173531.1"/>
    </source>
</evidence>
<evidence type="ECO:0000256" key="2">
    <source>
        <dbReference type="ARBA" id="ARBA00022676"/>
    </source>
</evidence>
<keyword evidence="2 4" id="KW-0328">Glycosyltransferase</keyword>
<protein>
    <recommendedName>
        <fullName evidence="5">Glycosyltransferase</fullName>
        <ecNumber evidence="5">2.4.1.-</ecNumber>
    </recommendedName>
</protein>
<dbReference type="InterPro" id="IPR050481">
    <property type="entry name" value="UDP-glycosyltransf_plant"/>
</dbReference>